<sequence length="523" mass="59412">MIIEGPDSFATKVVSCFCKHPTTLLCDCYQPDTHQLPPRKLPADDEGKQLKQATEETSKEITVLEKIVCVEESLVGGYVVVNYDGMPYPGVVQAVAENDLEVQLNYLEEMRMLSPELAQDTNNGGFRIRLGARGPPNYQIDQDQLQLLLDRGFTVKRIAEDGLLGSKMHKSTLFRFMRLNRILQPRIALNVSDDVVRDVMSRYIMDHPNSGSEEIKAYLRTREPPMVVNRDRVRAILAELNPVGVATRWAQVVSRRRYSVPEPNSLWHIDSHHSLVRYGIYIHGGIDGNSRLIPYLKAAPYNTARVAFEAFTFEIRSYGIPSRIRVDGGVENVLIKRFMTIANGDGRGSAIEGKSEHNQRIEQLWRDVFQKVVFTFYQCLHALEDSGALNLDDPKHIFCAQAVVLARLIHSLECWRRARNNQAIRTEHNQTPEQLWISRLVPALQQSDSTAVRNLRTDRDIPALVQEVLPDAYFDGSVFITPRASDAVPHEALQGIRQFDLLRETNDYAIQLYGEVLEYITSL</sequence>
<dbReference type="InterPro" id="IPR012337">
    <property type="entry name" value="RNaseH-like_sf"/>
</dbReference>
<dbReference type="SUPFAM" id="SSF53098">
    <property type="entry name" value="Ribonuclease H-like"/>
    <property type="match status" value="1"/>
</dbReference>
<dbReference type="GO" id="GO:0015074">
    <property type="term" value="P:DNA integration"/>
    <property type="evidence" value="ECO:0007669"/>
    <property type="project" value="InterPro"/>
</dbReference>
<dbReference type="InterPro" id="IPR001584">
    <property type="entry name" value="Integrase_cat-core"/>
</dbReference>
<evidence type="ECO:0000313" key="2">
    <source>
        <dbReference type="EMBL" id="KAH3892608.1"/>
    </source>
</evidence>
<dbReference type="PANTHER" id="PTHR46791:SF5">
    <property type="entry name" value="CLR5 DOMAIN-CONTAINING PROTEIN-RELATED"/>
    <property type="match status" value="1"/>
</dbReference>
<reference evidence="2" key="1">
    <citation type="journal article" date="2019" name="bioRxiv">
        <title>The Genome of the Zebra Mussel, Dreissena polymorpha: A Resource for Invasive Species Research.</title>
        <authorList>
            <person name="McCartney M.A."/>
            <person name="Auch B."/>
            <person name="Kono T."/>
            <person name="Mallez S."/>
            <person name="Zhang Y."/>
            <person name="Obille A."/>
            <person name="Becker A."/>
            <person name="Abrahante J.E."/>
            <person name="Garbe J."/>
            <person name="Badalamenti J.P."/>
            <person name="Herman A."/>
            <person name="Mangelson H."/>
            <person name="Liachko I."/>
            <person name="Sullivan S."/>
            <person name="Sone E.D."/>
            <person name="Koren S."/>
            <person name="Silverstein K.A.T."/>
            <person name="Beckman K.B."/>
            <person name="Gohl D.M."/>
        </authorList>
    </citation>
    <scope>NUCLEOTIDE SEQUENCE</scope>
    <source>
        <strain evidence="2">Duluth1</strain>
        <tissue evidence="2">Whole animal</tissue>
    </source>
</reference>
<evidence type="ECO:0000313" key="3">
    <source>
        <dbReference type="Proteomes" id="UP000828390"/>
    </source>
</evidence>
<keyword evidence="3" id="KW-1185">Reference proteome</keyword>
<organism evidence="2 3">
    <name type="scientific">Dreissena polymorpha</name>
    <name type="common">Zebra mussel</name>
    <name type="synonym">Mytilus polymorpha</name>
    <dbReference type="NCBI Taxonomy" id="45954"/>
    <lineage>
        <taxon>Eukaryota</taxon>
        <taxon>Metazoa</taxon>
        <taxon>Spiralia</taxon>
        <taxon>Lophotrochozoa</taxon>
        <taxon>Mollusca</taxon>
        <taxon>Bivalvia</taxon>
        <taxon>Autobranchia</taxon>
        <taxon>Heteroconchia</taxon>
        <taxon>Euheterodonta</taxon>
        <taxon>Imparidentia</taxon>
        <taxon>Neoheterodontei</taxon>
        <taxon>Myida</taxon>
        <taxon>Dreissenoidea</taxon>
        <taxon>Dreissenidae</taxon>
        <taxon>Dreissena</taxon>
    </lineage>
</organism>
<reference evidence="2" key="2">
    <citation type="submission" date="2020-11" db="EMBL/GenBank/DDBJ databases">
        <authorList>
            <person name="McCartney M.A."/>
            <person name="Auch B."/>
            <person name="Kono T."/>
            <person name="Mallez S."/>
            <person name="Becker A."/>
            <person name="Gohl D.M."/>
            <person name="Silverstein K.A.T."/>
            <person name="Koren S."/>
            <person name="Bechman K.B."/>
            <person name="Herman A."/>
            <person name="Abrahante J.E."/>
            <person name="Garbe J."/>
        </authorList>
    </citation>
    <scope>NUCLEOTIDE SEQUENCE</scope>
    <source>
        <strain evidence="2">Duluth1</strain>
        <tissue evidence="2">Whole animal</tissue>
    </source>
</reference>
<accession>A0A9D4NA79</accession>
<comment type="caution">
    <text evidence="2">The sequence shown here is derived from an EMBL/GenBank/DDBJ whole genome shotgun (WGS) entry which is preliminary data.</text>
</comment>
<dbReference type="Pfam" id="PF24764">
    <property type="entry name" value="rva_4"/>
    <property type="match status" value="1"/>
</dbReference>
<gene>
    <name evidence="2" type="ORF">DPMN_016729</name>
</gene>
<proteinExistence type="predicted"/>
<dbReference type="Proteomes" id="UP000828390">
    <property type="component" value="Unassembled WGS sequence"/>
</dbReference>
<feature type="domain" description="Integrase catalytic" evidence="1">
    <location>
        <begin position="257"/>
        <end position="440"/>
    </location>
</feature>
<evidence type="ECO:0000259" key="1">
    <source>
        <dbReference type="PROSITE" id="PS50994"/>
    </source>
</evidence>
<protein>
    <recommendedName>
        <fullName evidence="1">Integrase catalytic domain-containing protein</fullName>
    </recommendedName>
</protein>
<dbReference type="AlphaFoldDB" id="A0A9D4NA79"/>
<dbReference type="PROSITE" id="PS50994">
    <property type="entry name" value="INTEGRASE"/>
    <property type="match status" value="1"/>
</dbReference>
<dbReference type="PANTHER" id="PTHR46791">
    <property type="entry name" value="EXPRESSED PROTEIN"/>
    <property type="match status" value="1"/>
</dbReference>
<name>A0A9D4NA79_DREPO</name>
<dbReference type="InterPro" id="IPR058913">
    <property type="entry name" value="Integrase_dom_put"/>
</dbReference>
<dbReference type="EMBL" id="JAIWYP010000001">
    <property type="protein sequence ID" value="KAH3892608.1"/>
    <property type="molecule type" value="Genomic_DNA"/>
</dbReference>